<accession>A0ABD6Q2L8</accession>
<dbReference type="AlphaFoldDB" id="A0ABD6Q2L8"/>
<evidence type="ECO:0000259" key="3">
    <source>
        <dbReference type="Pfam" id="PF04412"/>
    </source>
</evidence>
<name>A0ABD6Q2L8_9BURK</name>
<comment type="caution">
    <text evidence="4">The sequence shown here is derived from an EMBL/GenBank/DDBJ whole genome shotgun (WGS) entry which is preliminary data.</text>
</comment>
<evidence type="ECO:0000313" key="5">
    <source>
        <dbReference type="Proteomes" id="UP000183667"/>
    </source>
</evidence>
<keyword evidence="1" id="KW-0408">Iron</keyword>
<keyword evidence="2" id="KW-0456">Lyase</keyword>
<dbReference type="PANTHER" id="PTHR36577">
    <property type="entry name" value="DUF521 DOMAIN PROTEIN (AFU_ORTHOLOGUE AFUA_6G00490)"/>
    <property type="match status" value="1"/>
</dbReference>
<sequence length="415" mass="44488">MLQLSDRDQAMLHGDFGEGVARAMRIVSRTAEVMSAPHLIDITSAHIDGCLYHGRTSLDFVEYFVATGAKVAVPTTLNVGSLDLIHPELYHGDRAIQRDARRLMDAHLQLGCESSFTCAPYQLKNRPAKGQQIAWAESNAIVFANSVLGARTSRYGDFLDLAAAITGRAPYAGLHVDANRAGRIVFTAPDFSRLPSRDIHFAAFGLLVGKVAGAIVPVIVGLPADTSEDELKALGAAAASSGAVALFHAVGVTPEAPTLDAALHGRAPHRTVDVSMADLDEIRRTLNQGAAGDALVAVALGTPHFSLAEFQRLDELLDRFDGKPACDFYVNTSRFILWELGELGLASRFEARGIQIVVDTCTYITPVMKQLTGLVMTNSGKWASYAPANIGVTVAYGSMSECVRSAFEGKVRFDD</sequence>
<dbReference type="Pfam" id="PF04412">
    <property type="entry name" value="AcnX"/>
    <property type="match status" value="1"/>
</dbReference>
<dbReference type="Proteomes" id="UP000183667">
    <property type="component" value="Unassembled WGS sequence"/>
</dbReference>
<reference evidence="5" key="1">
    <citation type="submission" date="2016-08" db="EMBL/GenBank/DDBJ databases">
        <title>Population biology and virulence potential of Burkholderia ubonensis.</title>
        <authorList>
            <person name="Price E.P."/>
            <person name="Currie B.J."/>
            <person name="Wagner D.M."/>
        </authorList>
    </citation>
    <scope>NUCLEOTIDE SEQUENCE [LARGE SCALE GENOMIC DNA]</scope>
    <source>
        <strain evidence="5">MSMB0103</strain>
    </source>
</reference>
<feature type="domain" description="Phosphomevalonate dehydratase large subunit-like" evidence="3">
    <location>
        <begin position="2"/>
        <end position="404"/>
    </location>
</feature>
<dbReference type="PANTHER" id="PTHR36577:SF3">
    <property type="entry name" value="DUF521 DOMAIN PROTEIN (AFU_ORTHOLOGUE AFUA_6G00490)"/>
    <property type="match status" value="1"/>
</dbReference>
<evidence type="ECO:0000256" key="2">
    <source>
        <dbReference type="ARBA" id="ARBA00023239"/>
    </source>
</evidence>
<gene>
    <name evidence="4" type="ORF">BGV66_16695</name>
</gene>
<dbReference type="RefSeq" id="WP_071767648.1">
    <property type="nucleotide sequence ID" value="NZ_MEAU01000023.1"/>
</dbReference>
<dbReference type="GO" id="GO:0016829">
    <property type="term" value="F:lyase activity"/>
    <property type="evidence" value="ECO:0007669"/>
    <property type="project" value="UniProtKB-KW"/>
</dbReference>
<evidence type="ECO:0000256" key="1">
    <source>
        <dbReference type="ARBA" id="ARBA00023004"/>
    </source>
</evidence>
<proteinExistence type="predicted"/>
<organism evidence="4 5">
    <name type="scientific">Burkholderia ubonensis</name>
    <dbReference type="NCBI Taxonomy" id="101571"/>
    <lineage>
        <taxon>Bacteria</taxon>
        <taxon>Pseudomonadati</taxon>
        <taxon>Pseudomonadota</taxon>
        <taxon>Betaproteobacteria</taxon>
        <taxon>Burkholderiales</taxon>
        <taxon>Burkholderiaceae</taxon>
        <taxon>Burkholderia</taxon>
        <taxon>Burkholderia cepacia complex</taxon>
    </lineage>
</organism>
<dbReference type="CDD" id="cd01355">
    <property type="entry name" value="AcnX"/>
    <property type="match status" value="1"/>
</dbReference>
<evidence type="ECO:0000313" key="4">
    <source>
        <dbReference type="EMBL" id="OJA46324.1"/>
    </source>
</evidence>
<protein>
    <submittedName>
        <fullName evidence="4">Aconitase subunit 1</fullName>
    </submittedName>
</protein>
<dbReference type="InterPro" id="IPR007506">
    <property type="entry name" value="PMDh-L-like_dom"/>
</dbReference>
<dbReference type="EMBL" id="MEAU01000023">
    <property type="protein sequence ID" value="OJA46324.1"/>
    <property type="molecule type" value="Genomic_DNA"/>
</dbReference>